<evidence type="ECO:0000313" key="11">
    <source>
        <dbReference type="EMBL" id="BBO23740.1"/>
    </source>
</evidence>
<dbReference type="GO" id="GO:0140114">
    <property type="term" value="P:cellular detoxification of fluoride"/>
    <property type="evidence" value="ECO:0007669"/>
    <property type="project" value="UniProtKB-UniRule"/>
</dbReference>
<keyword evidence="3 10" id="KW-0812">Transmembrane</keyword>
<evidence type="ECO:0000256" key="7">
    <source>
        <dbReference type="ARBA" id="ARBA00035120"/>
    </source>
</evidence>
<protein>
    <recommendedName>
        <fullName evidence="10">Fluoride-specific ion channel FluC</fullName>
    </recommendedName>
</protein>
<dbReference type="NCBIfam" id="TIGR00494">
    <property type="entry name" value="crcB"/>
    <property type="match status" value="1"/>
</dbReference>
<dbReference type="PANTHER" id="PTHR28259">
    <property type="entry name" value="FLUORIDE EXPORT PROTEIN 1-RELATED"/>
    <property type="match status" value="1"/>
</dbReference>
<dbReference type="GO" id="GO:0046872">
    <property type="term" value="F:metal ion binding"/>
    <property type="evidence" value="ECO:0007669"/>
    <property type="project" value="UniProtKB-KW"/>
</dbReference>
<evidence type="ECO:0000256" key="6">
    <source>
        <dbReference type="ARBA" id="ARBA00023303"/>
    </source>
</evidence>
<dbReference type="Proteomes" id="UP000662873">
    <property type="component" value="Chromosome"/>
</dbReference>
<dbReference type="EMBL" id="AP021858">
    <property type="protein sequence ID" value="BBO23740.1"/>
    <property type="molecule type" value="Genomic_DNA"/>
</dbReference>
<keyword evidence="10" id="KW-0915">Sodium</keyword>
<organism evidence="11 12">
    <name type="scientific">Candidatus Nitrosymbiomonas proteolyticus</name>
    <dbReference type="NCBI Taxonomy" id="2608984"/>
    <lineage>
        <taxon>Bacteria</taxon>
        <taxon>Bacillati</taxon>
        <taxon>Armatimonadota</taxon>
        <taxon>Armatimonadota incertae sedis</taxon>
        <taxon>Candidatus Nitrosymbiomonas</taxon>
    </lineage>
</organism>
<comment type="similarity">
    <text evidence="7 10">Belongs to the fluoride channel Fluc/FEX (TC 1.A.43) family.</text>
</comment>
<dbReference type="PANTHER" id="PTHR28259:SF1">
    <property type="entry name" value="FLUORIDE EXPORT PROTEIN 1-RELATED"/>
    <property type="match status" value="1"/>
</dbReference>
<comment type="function">
    <text evidence="9 10">Fluoride-specific ion channel. Important for reducing fluoride concentration in the cell, thus reducing its toxicity.</text>
</comment>
<feature type="transmembrane region" description="Helical" evidence="10">
    <location>
        <begin position="36"/>
        <end position="57"/>
    </location>
</feature>
<keyword evidence="10" id="KW-0813">Transport</keyword>
<feature type="transmembrane region" description="Helical" evidence="10">
    <location>
        <begin position="7"/>
        <end position="24"/>
    </location>
</feature>
<evidence type="ECO:0000256" key="8">
    <source>
        <dbReference type="ARBA" id="ARBA00035585"/>
    </source>
</evidence>
<comment type="activity regulation">
    <text evidence="10">Na(+) is not transported, but it plays an essential structural role and its presence is essential for fluoride channel function.</text>
</comment>
<accession>A0A809R890</accession>
<keyword evidence="5 10" id="KW-0472">Membrane</keyword>
<evidence type="ECO:0000256" key="4">
    <source>
        <dbReference type="ARBA" id="ARBA00022989"/>
    </source>
</evidence>
<feature type="binding site" evidence="10">
    <location>
        <position position="77"/>
    </location>
    <ligand>
        <name>Na(+)</name>
        <dbReference type="ChEBI" id="CHEBI:29101"/>
        <note>structural</note>
    </ligand>
</feature>
<evidence type="ECO:0000256" key="10">
    <source>
        <dbReference type="HAMAP-Rule" id="MF_00454"/>
    </source>
</evidence>
<dbReference type="InterPro" id="IPR003691">
    <property type="entry name" value="FluC"/>
</dbReference>
<keyword evidence="4 10" id="KW-1133">Transmembrane helix</keyword>
<feature type="binding site" evidence="10">
    <location>
        <position position="80"/>
    </location>
    <ligand>
        <name>Na(+)</name>
        <dbReference type="ChEBI" id="CHEBI:29101"/>
        <note>structural</note>
    </ligand>
</feature>
<keyword evidence="10" id="KW-0479">Metal-binding</keyword>
<comment type="subcellular location">
    <subcellularLocation>
        <location evidence="1 10">Cell membrane</location>
        <topology evidence="1 10">Multi-pass membrane protein</topology>
    </subcellularLocation>
</comment>
<evidence type="ECO:0000256" key="9">
    <source>
        <dbReference type="ARBA" id="ARBA00049940"/>
    </source>
</evidence>
<keyword evidence="10" id="KW-0406">Ion transport</keyword>
<evidence type="ECO:0000256" key="5">
    <source>
        <dbReference type="ARBA" id="ARBA00023136"/>
    </source>
</evidence>
<evidence type="ECO:0000256" key="2">
    <source>
        <dbReference type="ARBA" id="ARBA00022475"/>
    </source>
</evidence>
<sequence>MSGWERALYVGLGGMLGSLARYWVGGWVQSRTGAVFPWGTLCVNLLGSFLLGLLMGVALRENVPLSARLFLGVGVLGGFTTFSTLSYETLQLITGRSWGLALLNAGGSVVAGLISAGLGIVVARAIGGA</sequence>
<evidence type="ECO:0000313" key="12">
    <source>
        <dbReference type="Proteomes" id="UP000662873"/>
    </source>
</evidence>
<feature type="transmembrane region" description="Helical" evidence="10">
    <location>
        <begin position="99"/>
        <end position="123"/>
    </location>
</feature>
<comment type="catalytic activity">
    <reaction evidence="8">
        <text>fluoride(in) = fluoride(out)</text>
        <dbReference type="Rhea" id="RHEA:76159"/>
        <dbReference type="ChEBI" id="CHEBI:17051"/>
    </reaction>
    <physiologicalReaction direction="left-to-right" evidence="8">
        <dbReference type="Rhea" id="RHEA:76160"/>
    </physiologicalReaction>
</comment>
<dbReference type="KEGG" id="npy:NPRO_13350"/>
<evidence type="ECO:0000256" key="1">
    <source>
        <dbReference type="ARBA" id="ARBA00004651"/>
    </source>
</evidence>
<keyword evidence="6 10" id="KW-0407">Ion channel</keyword>
<dbReference type="HAMAP" id="MF_00454">
    <property type="entry name" value="FluC"/>
    <property type="match status" value="1"/>
</dbReference>
<dbReference type="GO" id="GO:0062054">
    <property type="term" value="F:fluoride channel activity"/>
    <property type="evidence" value="ECO:0007669"/>
    <property type="project" value="UniProtKB-UniRule"/>
</dbReference>
<dbReference type="AlphaFoldDB" id="A0A809R890"/>
<gene>
    <name evidence="10" type="primary">fluC</name>
    <name evidence="10" type="synonym">crcB</name>
    <name evidence="11" type="ORF">NPRO_13350</name>
</gene>
<dbReference type="GO" id="GO:0005886">
    <property type="term" value="C:plasma membrane"/>
    <property type="evidence" value="ECO:0007669"/>
    <property type="project" value="UniProtKB-SubCell"/>
</dbReference>
<keyword evidence="2 10" id="KW-1003">Cell membrane</keyword>
<evidence type="ECO:0000256" key="3">
    <source>
        <dbReference type="ARBA" id="ARBA00022692"/>
    </source>
</evidence>
<proteinExistence type="inferred from homology"/>
<feature type="transmembrane region" description="Helical" evidence="10">
    <location>
        <begin position="69"/>
        <end position="87"/>
    </location>
</feature>
<name>A0A809R890_9BACT</name>
<dbReference type="Pfam" id="PF02537">
    <property type="entry name" value="CRCB"/>
    <property type="match status" value="1"/>
</dbReference>
<reference evidence="11" key="1">
    <citation type="journal article" name="DNA Res.">
        <title>The physiological potential of anammox bacteria as revealed by their core genome structure.</title>
        <authorList>
            <person name="Okubo T."/>
            <person name="Toyoda A."/>
            <person name="Fukuhara K."/>
            <person name="Uchiyama I."/>
            <person name="Harigaya Y."/>
            <person name="Kuroiwa M."/>
            <person name="Suzuki T."/>
            <person name="Murakami Y."/>
            <person name="Suwa Y."/>
            <person name="Takami H."/>
        </authorList>
    </citation>
    <scope>NUCLEOTIDE SEQUENCE</scope>
    <source>
        <strain evidence="11">317325-2</strain>
    </source>
</reference>